<dbReference type="AlphaFoldDB" id="A0A2T0LQ17"/>
<dbReference type="SUPFAM" id="SSF55073">
    <property type="entry name" value="Nucleotide cyclase"/>
    <property type="match status" value="1"/>
</dbReference>
<protein>
    <submittedName>
        <fullName evidence="1">Class 3 adenylate cyclase</fullName>
    </submittedName>
</protein>
<dbReference type="EMBL" id="PVNH01000009">
    <property type="protein sequence ID" value="PRX45352.1"/>
    <property type="molecule type" value="Genomic_DNA"/>
</dbReference>
<comment type="caution">
    <text evidence="1">The sequence shown here is derived from an EMBL/GenBank/DDBJ whole genome shotgun (WGS) entry which is preliminary data.</text>
</comment>
<dbReference type="Gene3D" id="3.30.70.1230">
    <property type="entry name" value="Nucleotide cyclase"/>
    <property type="match status" value="1"/>
</dbReference>
<sequence>MADRCPQPSEVSTMSLSDEIDSAVQNVVNADWNRREGRTVPDTSDVALSNGAVVLDAVYLYADLADSTRLARDFDRRVAAKVIRSFLDASCRVIKARGGTIVSFDGDRVMGIFVGDSKNTAAAKCGLQINAAVLNVIKPKVEAKYSSIRNSNFRISQCVGIASGETLIVRGGVRGSNDLVSVGRAPNVAAKLSDIRNGAYRTYITSQVYHSMHDSSKHSGDGRDMWTQESREVGGETMTVYGSSWLWNL</sequence>
<accession>A0A2T0LQ17</accession>
<evidence type="ECO:0000313" key="1">
    <source>
        <dbReference type="EMBL" id="PRX45352.1"/>
    </source>
</evidence>
<evidence type="ECO:0000313" key="2">
    <source>
        <dbReference type="Proteomes" id="UP000238362"/>
    </source>
</evidence>
<proteinExistence type="predicted"/>
<gene>
    <name evidence="1" type="ORF">B0I33_10913</name>
</gene>
<reference evidence="1 2" key="1">
    <citation type="submission" date="2018-03" db="EMBL/GenBank/DDBJ databases">
        <title>Genomic Encyclopedia of Type Strains, Phase III (KMG-III): the genomes of soil and plant-associated and newly described type strains.</title>
        <authorList>
            <person name="Whitman W."/>
        </authorList>
    </citation>
    <scope>NUCLEOTIDE SEQUENCE [LARGE SCALE GENOMIC DNA]</scope>
    <source>
        <strain evidence="1 2">CGMCC 4.7125</strain>
    </source>
</reference>
<name>A0A2T0LQ17_9PSEU</name>
<dbReference type="InterPro" id="IPR029787">
    <property type="entry name" value="Nucleotide_cyclase"/>
</dbReference>
<organism evidence="1 2">
    <name type="scientific">Prauserella shujinwangii</name>
    <dbReference type="NCBI Taxonomy" id="1453103"/>
    <lineage>
        <taxon>Bacteria</taxon>
        <taxon>Bacillati</taxon>
        <taxon>Actinomycetota</taxon>
        <taxon>Actinomycetes</taxon>
        <taxon>Pseudonocardiales</taxon>
        <taxon>Pseudonocardiaceae</taxon>
        <taxon>Prauserella</taxon>
    </lineage>
</organism>
<keyword evidence="2" id="KW-1185">Reference proteome</keyword>
<dbReference type="Proteomes" id="UP000238362">
    <property type="component" value="Unassembled WGS sequence"/>
</dbReference>